<feature type="active site" description="Proton donor" evidence="9">
    <location>
        <position position="145"/>
    </location>
</feature>
<comment type="pathway">
    <text evidence="9">tRNA modification; tRNA-queuosine biosynthesis.</text>
</comment>
<comment type="similarity">
    <text evidence="9">Belongs to the QueG family.</text>
</comment>
<evidence type="ECO:0000256" key="1">
    <source>
        <dbReference type="ARBA" id="ARBA00022485"/>
    </source>
</evidence>
<dbReference type="Pfam" id="PF08331">
    <property type="entry name" value="QueG_DUF1730"/>
    <property type="match status" value="1"/>
</dbReference>
<evidence type="ECO:0000256" key="5">
    <source>
        <dbReference type="ARBA" id="ARBA00022785"/>
    </source>
</evidence>
<dbReference type="HAMAP" id="MF_00916">
    <property type="entry name" value="QueG"/>
    <property type="match status" value="1"/>
</dbReference>
<dbReference type="KEGG" id="ddz:DSYM_22680"/>
<keyword evidence="9" id="KW-0846">Cobalamin</keyword>
<feature type="binding site" evidence="9">
    <location>
        <position position="234"/>
    </location>
    <ligand>
        <name>tRNA</name>
        <dbReference type="ChEBI" id="CHEBI:17843"/>
    </ligand>
</feature>
<evidence type="ECO:0000256" key="2">
    <source>
        <dbReference type="ARBA" id="ARBA00022490"/>
    </source>
</evidence>
<keyword evidence="7 9" id="KW-0408">Iron</keyword>
<feature type="binding site" evidence="9">
    <location>
        <position position="68"/>
    </location>
    <ligand>
        <name>cob(II)alamin</name>
        <dbReference type="ChEBI" id="CHEBI:16304"/>
    </ligand>
</feature>
<feature type="binding site" evidence="9">
    <location>
        <position position="145"/>
    </location>
    <ligand>
        <name>cob(II)alamin</name>
        <dbReference type="ChEBI" id="CHEBI:16304"/>
    </ligand>
</feature>
<dbReference type="EMBL" id="AP021857">
    <property type="protein sequence ID" value="BBO21569.1"/>
    <property type="molecule type" value="Genomic_DNA"/>
</dbReference>
<dbReference type="GO" id="GO:0005737">
    <property type="term" value="C:cytoplasm"/>
    <property type="evidence" value="ECO:0007669"/>
    <property type="project" value="UniProtKB-SubCell"/>
</dbReference>
<dbReference type="InterPro" id="IPR017900">
    <property type="entry name" value="4Fe4S_Fe_S_CS"/>
</dbReference>
<feature type="binding site" evidence="9">
    <location>
        <position position="169"/>
    </location>
    <ligand>
        <name>cob(II)alamin</name>
        <dbReference type="ChEBI" id="CHEBI:16304"/>
    </ligand>
</feature>
<evidence type="ECO:0000313" key="12">
    <source>
        <dbReference type="Proteomes" id="UP000662914"/>
    </source>
</evidence>
<dbReference type="Pfam" id="PF13484">
    <property type="entry name" value="Fer4_16"/>
    <property type="match status" value="1"/>
</dbReference>
<comment type="function">
    <text evidence="9">Catalyzes the conversion of epoxyqueuosine (oQ) to queuosine (Q), which is a hypermodified base found in the wobble positions of tRNA(Asp), tRNA(Asn), tRNA(His) and tRNA(Tyr).</text>
</comment>
<keyword evidence="5 9" id="KW-0671">Queuosine biosynthesis</keyword>
<dbReference type="PROSITE" id="PS51379">
    <property type="entry name" value="4FE4S_FER_2"/>
    <property type="match status" value="1"/>
</dbReference>
<dbReference type="SUPFAM" id="SSF46548">
    <property type="entry name" value="alpha-helical ferredoxin"/>
    <property type="match status" value="1"/>
</dbReference>
<organism evidence="11 12">
    <name type="scientific">Candidatus Desulfobacillus denitrificans</name>
    <dbReference type="NCBI Taxonomy" id="2608985"/>
    <lineage>
        <taxon>Bacteria</taxon>
        <taxon>Pseudomonadati</taxon>
        <taxon>Pseudomonadota</taxon>
        <taxon>Betaproteobacteria</taxon>
        <taxon>Candidatus Desulfobacillus</taxon>
    </lineage>
</organism>
<evidence type="ECO:0000256" key="3">
    <source>
        <dbReference type="ARBA" id="ARBA00022694"/>
    </source>
</evidence>
<comment type="cofactor">
    <cofactor evidence="9">
        <name>[4Fe-4S] cluster</name>
        <dbReference type="ChEBI" id="CHEBI:49883"/>
    </cofactor>
    <text evidence="9">Binds 2 [4Fe-4S] clusters per monomer.</text>
</comment>
<evidence type="ECO:0000256" key="7">
    <source>
        <dbReference type="ARBA" id="ARBA00023004"/>
    </source>
</evidence>
<dbReference type="Proteomes" id="UP000662914">
    <property type="component" value="Chromosome"/>
</dbReference>
<keyword evidence="2 9" id="KW-0963">Cytoplasm</keyword>
<comment type="subcellular location">
    <subcellularLocation>
        <location evidence="9">Cytoplasm</location>
    </subcellularLocation>
</comment>
<dbReference type="PANTHER" id="PTHR30002:SF4">
    <property type="entry name" value="EPOXYQUEUOSINE REDUCTASE"/>
    <property type="match status" value="1"/>
</dbReference>
<dbReference type="GO" id="GO:0046872">
    <property type="term" value="F:metal ion binding"/>
    <property type="evidence" value="ECO:0007669"/>
    <property type="project" value="UniProtKB-KW"/>
</dbReference>
<dbReference type="GO" id="GO:0051539">
    <property type="term" value="F:4 iron, 4 sulfur cluster binding"/>
    <property type="evidence" value="ECO:0007669"/>
    <property type="project" value="UniProtKB-KW"/>
</dbReference>
<evidence type="ECO:0000256" key="9">
    <source>
        <dbReference type="HAMAP-Rule" id="MF_00916"/>
    </source>
</evidence>
<dbReference type="AlphaFoldDB" id="A0A809R1U5"/>
<evidence type="ECO:0000256" key="8">
    <source>
        <dbReference type="ARBA" id="ARBA00023014"/>
    </source>
</evidence>
<keyword evidence="9" id="KW-0170">Cobalt</keyword>
<dbReference type="GO" id="GO:0008616">
    <property type="term" value="P:tRNA queuosine(34) biosynthetic process"/>
    <property type="evidence" value="ECO:0007669"/>
    <property type="project" value="UniProtKB-UniRule"/>
</dbReference>
<gene>
    <name evidence="9" type="primary">queG</name>
    <name evidence="11" type="ORF">DSYM_22680</name>
</gene>
<feature type="binding site" evidence="9">
    <location>
        <begin position="252"/>
        <end position="253"/>
    </location>
    <ligand>
        <name>cob(II)alamin</name>
        <dbReference type="ChEBI" id="CHEBI:16304"/>
    </ligand>
</feature>
<dbReference type="InterPro" id="IPR004453">
    <property type="entry name" value="QueG"/>
</dbReference>
<feature type="binding site" evidence="9">
    <location>
        <position position="252"/>
    </location>
    <ligand>
        <name>[4Fe-4S] cluster</name>
        <dbReference type="ChEBI" id="CHEBI:49883"/>
        <label>2</label>
    </ligand>
</feature>
<keyword evidence="4 9" id="KW-0479">Metal-binding</keyword>
<dbReference type="EC" id="1.17.99.6" evidence="9"/>
<name>A0A809R1U5_9PROT</name>
<dbReference type="InterPro" id="IPR017896">
    <property type="entry name" value="4Fe4S_Fe-S-bd"/>
</dbReference>
<keyword evidence="8 9" id="KW-0411">Iron-sulfur</keyword>
<feature type="binding site" evidence="9">
    <location>
        <position position="225"/>
    </location>
    <ligand>
        <name>[4Fe-4S] cluster</name>
        <dbReference type="ChEBI" id="CHEBI:49883"/>
        <label>2</label>
    </ligand>
</feature>
<keyword evidence="1 9" id="KW-0004">4Fe-4S</keyword>
<dbReference type="Gene3D" id="3.30.70.20">
    <property type="match status" value="1"/>
</dbReference>
<dbReference type="UniPathway" id="UPA00392"/>
<proteinExistence type="inferred from homology"/>
<sequence length="357" mass="39155">MIFRMQNTRSIDGVALAARIRQWGRALGFDAVGIAGTALDAAEAELQAWLAAGFHGEMDYMASHGTKRSRPAELVPGTVSVVTARMNYLPQAVPMETVLADGARAAISRYALGRDYHKLLRARLQKLAERIAAEIGPFGHRVFTDSAPVQEVALASMSGLGWRGKHTLLLTREAGSYFFLGELYTDLPLPADPRQAEHCGNCRACLDVCPTQAIVAPYTVDARRCISYLTIELKGAIPEELRPLIGNRVYGCDDCQLACPWNRFARRTAETDFSVRHGLDNASLVELFAWSAEEFKSRLAGSAIYRIGFERWLRNLAVGLGNAPSSPEVIAALASRRDHPSELVREHVAWALARHGA</sequence>
<comment type="catalytic activity">
    <reaction evidence="9">
        <text>epoxyqueuosine(34) in tRNA + AH2 = queuosine(34) in tRNA + A + H2O</text>
        <dbReference type="Rhea" id="RHEA:32159"/>
        <dbReference type="Rhea" id="RHEA-COMP:18571"/>
        <dbReference type="Rhea" id="RHEA-COMP:18582"/>
        <dbReference type="ChEBI" id="CHEBI:13193"/>
        <dbReference type="ChEBI" id="CHEBI:15377"/>
        <dbReference type="ChEBI" id="CHEBI:17499"/>
        <dbReference type="ChEBI" id="CHEBI:194431"/>
        <dbReference type="ChEBI" id="CHEBI:194443"/>
        <dbReference type="EC" id="1.17.99.6"/>
    </reaction>
</comment>
<feature type="binding site" evidence="9">
    <location>
        <position position="180"/>
    </location>
    <ligand>
        <name>cob(II)alamin</name>
        <dbReference type="ChEBI" id="CHEBI:16304"/>
    </ligand>
</feature>
<protein>
    <recommendedName>
        <fullName evidence="9">Epoxyqueuosine reductase</fullName>
        <ecNumber evidence="9">1.17.99.6</ecNumber>
    </recommendedName>
    <alternativeName>
        <fullName evidence="9">Queuosine biosynthesis protein QueG</fullName>
    </alternativeName>
</protein>
<feature type="binding site" evidence="9">
    <location>
        <position position="199"/>
    </location>
    <ligand>
        <name>[4Fe-4S] cluster</name>
        <dbReference type="ChEBI" id="CHEBI:49883"/>
        <label>1</label>
    </ligand>
</feature>
<evidence type="ECO:0000256" key="4">
    <source>
        <dbReference type="ARBA" id="ARBA00022723"/>
    </source>
</evidence>
<dbReference type="GO" id="GO:0031419">
    <property type="term" value="F:cobalamin binding"/>
    <property type="evidence" value="ECO:0007669"/>
    <property type="project" value="UniProtKB-KW"/>
</dbReference>
<feature type="domain" description="4Fe-4S ferredoxin-type" evidence="10">
    <location>
        <begin position="190"/>
        <end position="219"/>
    </location>
</feature>
<dbReference type="InterPro" id="IPR013542">
    <property type="entry name" value="QueG_DUF1730"/>
</dbReference>
<accession>A0A809R1U5</accession>
<evidence type="ECO:0000256" key="6">
    <source>
        <dbReference type="ARBA" id="ARBA00023002"/>
    </source>
</evidence>
<keyword evidence="6 9" id="KW-0560">Oxidoreductase</keyword>
<comment type="subunit">
    <text evidence="9">Monomer.</text>
</comment>
<feature type="binding site" evidence="9">
    <location>
        <position position="209"/>
    </location>
    <ligand>
        <name>[4Fe-4S] cluster</name>
        <dbReference type="ChEBI" id="CHEBI:49883"/>
        <label>2</label>
    </ligand>
</feature>
<dbReference type="NCBIfam" id="TIGR00276">
    <property type="entry name" value="tRNA epoxyqueuosine(34) reductase QueG"/>
    <property type="match status" value="1"/>
</dbReference>
<dbReference type="GO" id="GO:0052693">
    <property type="term" value="F:epoxyqueuosine reductase activity"/>
    <property type="evidence" value="ECO:0007669"/>
    <property type="project" value="UniProtKB-UniRule"/>
</dbReference>
<feature type="binding site" evidence="9">
    <location>
        <position position="205"/>
    </location>
    <ligand>
        <name>[4Fe-4S] cluster</name>
        <dbReference type="ChEBI" id="CHEBI:49883"/>
        <label>1</label>
    </ligand>
</feature>
<dbReference type="PROSITE" id="PS00198">
    <property type="entry name" value="4FE4S_FER_1"/>
    <property type="match status" value="1"/>
</dbReference>
<dbReference type="PANTHER" id="PTHR30002">
    <property type="entry name" value="EPOXYQUEUOSINE REDUCTASE"/>
    <property type="match status" value="1"/>
</dbReference>
<feature type="binding site" evidence="9">
    <location>
        <position position="202"/>
    </location>
    <ligand>
        <name>[4Fe-4S] cluster</name>
        <dbReference type="ChEBI" id="CHEBI:49883"/>
        <label>1</label>
    </ligand>
</feature>
<keyword evidence="3 9" id="KW-0819">tRNA processing</keyword>
<evidence type="ECO:0000259" key="10">
    <source>
        <dbReference type="PROSITE" id="PS51379"/>
    </source>
</evidence>
<reference evidence="11" key="1">
    <citation type="journal article" name="DNA Res.">
        <title>The physiological potential of anammox bacteria as revealed by their core genome structure.</title>
        <authorList>
            <person name="Okubo T."/>
            <person name="Toyoda A."/>
            <person name="Fukuhara K."/>
            <person name="Uchiyama I."/>
            <person name="Harigaya Y."/>
            <person name="Kuroiwa M."/>
            <person name="Suzuki T."/>
            <person name="Murakami Y."/>
            <person name="Suwa Y."/>
            <person name="Takami H."/>
        </authorList>
    </citation>
    <scope>NUCLEOTIDE SEQUENCE</scope>
    <source>
        <strain evidence="11">317325-3</strain>
    </source>
</reference>
<feature type="binding site" evidence="9">
    <location>
        <position position="227"/>
    </location>
    <ligand>
        <name>cob(II)alamin</name>
        <dbReference type="ChEBI" id="CHEBI:16304"/>
    </ligand>
</feature>
<comment type="caution">
    <text evidence="9">Lacks conserved residue(s) required for the propagation of feature annotation.</text>
</comment>
<feature type="binding site" evidence="9">
    <location>
        <position position="255"/>
    </location>
    <ligand>
        <name>[4Fe-4S] cluster</name>
        <dbReference type="ChEBI" id="CHEBI:49883"/>
        <label>2</label>
    </ligand>
</feature>
<dbReference type="FunFam" id="3.30.70.20:FF:000017">
    <property type="entry name" value="Epoxyqueuosine reductase"/>
    <property type="match status" value="1"/>
</dbReference>
<comment type="cofactor">
    <cofactor evidence="9">
        <name>cob(II)alamin</name>
        <dbReference type="ChEBI" id="CHEBI:16304"/>
    </cofactor>
</comment>
<evidence type="ECO:0000313" key="11">
    <source>
        <dbReference type="EMBL" id="BBO21569.1"/>
    </source>
</evidence>
<feature type="binding site" evidence="9">
    <location>
        <position position="259"/>
    </location>
    <ligand>
        <name>[4Fe-4S] cluster</name>
        <dbReference type="ChEBI" id="CHEBI:49883"/>
        <label>1</label>
    </ligand>
</feature>